<dbReference type="InterPro" id="IPR019887">
    <property type="entry name" value="Tscrpt_reg_AsnC/Lrp_C"/>
</dbReference>
<sequence>MDLTDAKILDLLKLNSRITASEISKNVNLSIPAVSDRIKKLEESGIIEKYTVKLNREKMNYKLMALIFVTLEKTQYIDGFRNAVINFRPVLEFYHLAGEYDYFLKVVVEDTKTLEDFLTNSLKQIPGIQRTNTVIVLSSIKEEVNI</sequence>
<accession>A0A017RUF8</accession>
<name>A0A017RUF8_9CLOT</name>
<dbReference type="PROSITE" id="PS00519">
    <property type="entry name" value="HTH_ASNC_1"/>
    <property type="match status" value="1"/>
</dbReference>
<dbReference type="Proteomes" id="UP000019681">
    <property type="component" value="Unassembled WGS sequence"/>
</dbReference>
<dbReference type="Pfam" id="PF01037">
    <property type="entry name" value="AsnC_trans_reg"/>
    <property type="match status" value="1"/>
</dbReference>
<dbReference type="SUPFAM" id="SSF46785">
    <property type="entry name" value="Winged helix' DNA-binding domain"/>
    <property type="match status" value="1"/>
</dbReference>
<gene>
    <name evidence="5" type="ORF">Q428_12805</name>
</gene>
<dbReference type="STRING" id="1403537.Q428_12805"/>
<feature type="domain" description="HTH asnC-type" evidence="4">
    <location>
        <begin position="1"/>
        <end position="62"/>
    </location>
</feature>
<evidence type="ECO:0000256" key="3">
    <source>
        <dbReference type="ARBA" id="ARBA00023163"/>
    </source>
</evidence>
<dbReference type="PANTHER" id="PTHR30154">
    <property type="entry name" value="LEUCINE-RESPONSIVE REGULATORY PROTEIN"/>
    <property type="match status" value="1"/>
</dbReference>
<dbReference type="InterPro" id="IPR036388">
    <property type="entry name" value="WH-like_DNA-bd_sf"/>
</dbReference>
<proteinExistence type="predicted"/>
<evidence type="ECO:0000256" key="2">
    <source>
        <dbReference type="ARBA" id="ARBA00023125"/>
    </source>
</evidence>
<keyword evidence="2" id="KW-0238">DNA-binding</keyword>
<dbReference type="Pfam" id="PF13412">
    <property type="entry name" value="HTH_24"/>
    <property type="match status" value="1"/>
</dbReference>
<keyword evidence="3" id="KW-0804">Transcription</keyword>
<keyword evidence="6" id="KW-1185">Reference proteome</keyword>
<comment type="caution">
    <text evidence="5">The sequence shown here is derived from an EMBL/GenBank/DDBJ whole genome shotgun (WGS) entry which is preliminary data.</text>
</comment>
<dbReference type="CDD" id="cd00090">
    <property type="entry name" value="HTH_ARSR"/>
    <property type="match status" value="1"/>
</dbReference>
<dbReference type="InterPro" id="IPR036390">
    <property type="entry name" value="WH_DNA-bd_sf"/>
</dbReference>
<dbReference type="InterPro" id="IPR019885">
    <property type="entry name" value="Tscrpt_reg_HTH_AsnC-type_CS"/>
</dbReference>
<dbReference type="GO" id="GO:0043200">
    <property type="term" value="P:response to amino acid"/>
    <property type="evidence" value="ECO:0007669"/>
    <property type="project" value="TreeGrafter"/>
</dbReference>
<dbReference type="AlphaFoldDB" id="A0A017RUF8"/>
<evidence type="ECO:0000313" key="6">
    <source>
        <dbReference type="Proteomes" id="UP000019681"/>
    </source>
</evidence>
<dbReference type="PROSITE" id="PS50956">
    <property type="entry name" value="HTH_ASNC_2"/>
    <property type="match status" value="1"/>
</dbReference>
<dbReference type="InterPro" id="IPR000485">
    <property type="entry name" value="AsnC-type_HTH_dom"/>
</dbReference>
<dbReference type="SMART" id="SM00344">
    <property type="entry name" value="HTH_ASNC"/>
    <property type="match status" value="1"/>
</dbReference>
<dbReference type="GO" id="GO:0043565">
    <property type="term" value="F:sequence-specific DNA binding"/>
    <property type="evidence" value="ECO:0007669"/>
    <property type="project" value="InterPro"/>
</dbReference>
<evidence type="ECO:0000256" key="1">
    <source>
        <dbReference type="ARBA" id="ARBA00023015"/>
    </source>
</evidence>
<keyword evidence="1" id="KW-0805">Transcription regulation</keyword>
<dbReference type="OrthoDB" id="66249at2"/>
<dbReference type="InterPro" id="IPR011008">
    <property type="entry name" value="Dimeric_a/b-barrel"/>
</dbReference>
<dbReference type="PRINTS" id="PR00033">
    <property type="entry name" value="HTHASNC"/>
</dbReference>
<evidence type="ECO:0000259" key="4">
    <source>
        <dbReference type="PROSITE" id="PS50956"/>
    </source>
</evidence>
<protein>
    <submittedName>
        <fullName evidence="5">Transcriptional regulator</fullName>
    </submittedName>
</protein>
<dbReference type="SUPFAM" id="SSF54909">
    <property type="entry name" value="Dimeric alpha+beta barrel"/>
    <property type="match status" value="1"/>
</dbReference>
<dbReference type="EMBL" id="AZQP01000051">
    <property type="protein sequence ID" value="EYE87515.1"/>
    <property type="molecule type" value="Genomic_DNA"/>
</dbReference>
<dbReference type="InterPro" id="IPR019888">
    <property type="entry name" value="Tscrpt_reg_AsnC-like"/>
</dbReference>
<evidence type="ECO:0000313" key="5">
    <source>
        <dbReference type="EMBL" id="EYE87515.1"/>
    </source>
</evidence>
<dbReference type="Gene3D" id="3.30.70.920">
    <property type="match status" value="1"/>
</dbReference>
<dbReference type="PANTHER" id="PTHR30154:SF34">
    <property type="entry name" value="TRANSCRIPTIONAL REGULATOR AZLB"/>
    <property type="match status" value="1"/>
</dbReference>
<dbReference type="RefSeq" id="WP_035381299.1">
    <property type="nucleotide sequence ID" value="NZ_AZQP01000051.1"/>
</dbReference>
<dbReference type="InterPro" id="IPR011991">
    <property type="entry name" value="ArsR-like_HTH"/>
</dbReference>
<organism evidence="5 6">
    <name type="scientific">Fervidicella metallireducens AeB</name>
    <dbReference type="NCBI Taxonomy" id="1403537"/>
    <lineage>
        <taxon>Bacteria</taxon>
        <taxon>Bacillati</taxon>
        <taxon>Bacillota</taxon>
        <taxon>Clostridia</taxon>
        <taxon>Eubacteriales</taxon>
        <taxon>Clostridiaceae</taxon>
        <taxon>Fervidicella</taxon>
    </lineage>
</organism>
<dbReference type="GO" id="GO:0005829">
    <property type="term" value="C:cytosol"/>
    <property type="evidence" value="ECO:0007669"/>
    <property type="project" value="TreeGrafter"/>
</dbReference>
<dbReference type="Gene3D" id="1.10.10.10">
    <property type="entry name" value="Winged helix-like DNA-binding domain superfamily/Winged helix DNA-binding domain"/>
    <property type="match status" value="1"/>
</dbReference>
<reference evidence="5 6" key="1">
    <citation type="journal article" date="2014" name="Genome Announc.">
        <title>Draft Genome Sequence of Fervidicella metallireducens Strain AeBT, an Iron-Reducing Thermoanaerobe from the Great Artesian Basin.</title>
        <authorList>
            <person name="Patel B.K."/>
        </authorList>
    </citation>
    <scope>NUCLEOTIDE SEQUENCE [LARGE SCALE GENOMIC DNA]</scope>
    <source>
        <strain evidence="5 6">AeB</strain>
    </source>
</reference>